<feature type="chain" id="PRO_5043497398" description="Secreted RxLR effector peptide protein" evidence="1">
    <location>
        <begin position="20"/>
        <end position="117"/>
    </location>
</feature>
<sequence length="117" mass="13021">MKLMTTIVMLGLAVVNAVASPVIRDTSDAETNNDIKALTKEGKWLKPGVKGDRVTGDNGLHYARKDKEIVYSLPKEGEYLRYKELISEKNLLAMLRLARSWSAPNSNKEQATDKAET</sequence>
<feature type="signal peptide" evidence="1">
    <location>
        <begin position="1"/>
        <end position="19"/>
    </location>
</feature>
<evidence type="ECO:0000256" key="1">
    <source>
        <dbReference type="SAM" id="SignalP"/>
    </source>
</evidence>
<name>A0AAW0RZ01_9HYPO</name>
<dbReference type="EMBL" id="JAAHCF010000143">
    <property type="protein sequence ID" value="KAK8147509.1"/>
    <property type="molecule type" value="Genomic_DNA"/>
</dbReference>
<evidence type="ECO:0000313" key="3">
    <source>
        <dbReference type="Proteomes" id="UP001397290"/>
    </source>
</evidence>
<dbReference type="Proteomes" id="UP001397290">
    <property type="component" value="Unassembled WGS sequence"/>
</dbReference>
<reference evidence="2 3" key="1">
    <citation type="submission" date="2020-02" db="EMBL/GenBank/DDBJ databases">
        <title>Comparative genomics of the hypocrealean fungal genus Beauvera.</title>
        <authorList>
            <person name="Showalter D.N."/>
            <person name="Bushley K.E."/>
            <person name="Rehner S.A."/>
        </authorList>
    </citation>
    <scope>NUCLEOTIDE SEQUENCE [LARGE SCALE GENOMIC DNA]</scope>
    <source>
        <strain evidence="2 3">ARSEF4384</strain>
    </source>
</reference>
<gene>
    <name evidence="2" type="ORF">G3M48_001518</name>
</gene>
<accession>A0AAW0RZ01</accession>
<organism evidence="2 3">
    <name type="scientific">Beauveria asiatica</name>
    <dbReference type="NCBI Taxonomy" id="1069075"/>
    <lineage>
        <taxon>Eukaryota</taxon>
        <taxon>Fungi</taxon>
        <taxon>Dikarya</taxon>
        <taxon>Ascomycota</taxon>
        <taxon>Pezizomycotina</taxon>
        <taxon>Sordariomycetes</taxon>
        <taxon>Hypocreomycetidae</taxon>
        <taxon>Hypocreales</taxon>
        <taxon>Cordycipitaceae</taxon>
        <taxon>Beauveria</taxon>
    </lineage>
</organism>
<dbReference type="AlphaFoldDB" id="A0AAW0RZ01"/>
<comment type="caution">
    <text evidence="2">The sequence shown here is derived from an EMBL/GenBank/DDBJ whole genome shotgun (WGS) entry which is preliminary data.</text>
</comment>
<proteinExistence type="predicted"/>
<keyword evidence="1" id="KW-0732">Signal</keyword>
<evidence type="ECO:0008006" key="4">
    <source>
        <dbReference type="Google" id="ProtNLM"/>
    </source>
</evidence>
<evidence type="ECO:0000313" key="2">
    <source>
        <dbReference type="EMBL" id="KAK8147509.1"/>
    </source>
</evidence>
<keyword evidence="3" id="KW-1185">Reference proteome</keyword>
<protein>
    <recommendedName>
        <fullName evidence="4">Secreted RxLR effector peptide protein</fullName>
    </recommendedName>
</protein>